<dbReference type="Proteomes" id="UP001281447">
    <property type="component" value="Unassembled WGS sequence"/>
</dbReference>
<gene>
    <name evidence="2" type="ORF">RWE15_19835</name>
</gene>
<evidence type="ECO:0000259" key="1">
    <source>
        <dbReference type="Pfam" id="PF13349"/>
    </source>
</evidence>
<evidence type="ECO:0000313" key="2">
    <source>
        <dbReference type="EMBL" id="MDY0396193.1"/>
    </source>
</evidence>
<reference evidence="2 3" key="1">
    <citation type="submission" date="2023-10" db="EMBL/GenBank/DDBJ databases">
        <title>Virgibacillus halophilus 5B73C genome.</title>
        <authorList>
            <person name="Miliotis G."/>
            <person name="Sengupta P."/>
            <person name="Hameed A."/>
            <person name="Chuvochina M."/>
            <person name="Mcdonagh F."/>
            <person name="Simpson A.C."/>
            <person name="Singh N.K."/>
            <person name="Rekha P.D."/>
            <person name="Raman K."/>
            <person name="Hugenholtz P."/>
            <person name="Venkateswaran K."/>
        </authorList>
    </citation>
    <scope>NUCLEOTIDE SEQUENCE [LARGE SCALE GENOMIC DNA]</scope>
    <source>
        <strain evidence="2 3">5B73C</strain>
    </source>
</reference>
<dbReference type="Gene3D" id="2.160.20.120">
    <property type="match status" value="1"/>
</dbReference>
<dbReference type="InterPro" id="IPR025164">
    <property type="entry name" value="Toastrack_DUF4097"/>
</dbReference>
<proteinExistence type="predicted"/>
<comment type="caution">
    <text evidence="2">The sequence shown here is derived from an EMBL/GenBank/DDBJ whole genome shotgun (WGS) entry which is preliminary data.</text>
</comment>
<evidence type="ECO:0000313" key="3">
    <source>
        <dbReference type="Proteomes" id="UP001281447"/>
    </source>
</evidence>
<dbReference type="PANTHER" id="PTHR34094">
    <property type="match status" value="1"/>
</dbReference>
<dbReference type="EMBL" id="JAWDIP010000004">
    <property type="protein sequence ID" value="MDY0396193.1"/>
    <property type="molecule type" value="Genomic_DNA"/>
</dbReference>
<sequence>MGKRATLKSFIKHTVQEMVPESKLQEKYLDPGDIHTMRIFSDTVDMEIIGKDSGQDTIDVSLITYKDGPEMSIISADGHCDIHVFSKERTTLPFISVRPGSKLKMVVPAGIIQKWFIDGGTGDIVFAANKTKTIHIKTGSGEVRADSLFLDTIRVETASGDAEITEVSGNIDCTTNSGDIDMVNLRSPSLSLSASSGDLEMKHLYVDKADMRTASGDIKGKHIHIGDLKMNASSGDIEFENFSGRAAGRASSGDVLFMMQENGSLDLSTSSGDIEVKLDNPELDIQLELNTLSGDITTNLDQQSDSTANLSDSTSEDFHLIKLYSTSGDIDVHG</sequence>
<accession>A0ABU5CBG8</accession>
<dbReference type="RefSeq" id="WP_390352818.1">
    <property type="nucleotide sequence ID" value="NZ_JBHUIZ010000003.1"/>
</dbReference>
<organism evidence="2 3">
    <name type="scientific">Tigheibacillus halophilus</name>
    <dbReference type="NCBI Taxonomy" id="361280"/>
    <lineage>
        <taxon>Bacteria</taxon>
        <taxon>Bacillati</taxon>
        <taxon>Bacillota</taxon>
        <taxon>Bacilli</taxon>
        <taxon>Bacillales</taxon>
        <taxon>Bacillaceae</taxon>
        <taxon>Tigheibacillus</taxon>
    </lineage>
</organism>
<dbReference type="PANTHER" id="PTHR34094:SF1">
    <property type="entry name" value="PROTEIN FAM185A"/>
    <property type="match status" value="1"/>
</dbReference>
<feature type="domain" description="DUF4097" evidence="1">
    <location>
        <begin position="171"/>
        <end position="332"/>
    </location>
</feature>
<dbReference type="Pfam" id="PF13349">
    <property type="entry name" value="DUF4097"/>
    <property type="match status" value="2"/>
</dbReference>
<keyword evidence="3" id="KW-1185">Reference proteome</keyword>
<feature type="domain" description="DUF4097" evidence="1">
    <location>
        <begin position="39"/>
        <end position="167"/>
    </location>
</feature>
<name>A0ABU5CBG8_9BACI</name>
<protein>
    <submittedName>
        <fullName evidence="2">DUF4097 family beta strand repeat-containing protein</fullName>
    </submittedName>
</protein>